<dbReference type="GO" id="GO:0005829">
    <property type="term" value="C:cytosol"/>
    <property type="evidence" value="ECO:0007669"/>
    <property type="project" value="TreeGrafter"/>
</dbReference>
<reference evidence="3" key="2">
    <citation type="journal article" date="2021" name="Microbiol. Resour. Announc.">
        <title>Complete Genome Sequence of Polycladomyces abyssicola JIR-001T, Isolated from Hemipelagic Sediment in Deep Seawater.</title>
        <authorList>
            <person name="Tsubouchi T."/>
            <person name="Kaneko Y."/>
        </authorList>
    </citation>
    <scope>NUCLEOTIDE SEQUENCE</scope>
    <source>
        <strain evidence="3">JIR-001</strain>
    </source>
</reference>
<reference evidence="3" key="1">
    <citation type="journal article" date="2013" name="Int. J. Syst. Evol. Microbiol.">
        <title>Polycladomyces abyssicola gen. nov., sp. nov., a thermophilic filamentous bacterium isolated from hemipelagic sediment.</title>
        <authorList>
            <person name="Tsubouchi T."/>
            <person name="Shimane Y."/>
            <person name="Mori K."/>
            <person name="Usui K."/>
            <person name="Hiraki T."/>
            <person name="Tame A."/>
            <person name="Uematsu K."/>
            <person name="Maruyama T."/>
            <person name="Hatada Y."/>
        </authorList>
    </citation>
    <scope>NUCLEOTIDE SEQUENCE</scope>
    <source>
        <strain evidence="3">JIR-001</strain>
    </source>
</reference>
<dbReference type="SUPFAM" id="SSF89957">
    <property type="entry name" value="MTH1187/YkoF-like"/>
    <property type="match status" value="1"/>
</dbReference>
<organism evidence="3 4">
    <name type="scientific">Polycladomyces abyssicola</name>
    <dbReference type="NCBI Taxonomy" id="1125966"/>
    <lineage>
        <taxon>Bacteria</taxon>
        <taxon>Bacillati</taxon>
        <taxon>Bacillota</taxon>
        <taxon>Bacilli</taxon>
        <taxon>Bacillales</taxon>
        <taxon>Thermoactinomycetaceae</taxon>
        <taxon>Polycladomyces</taxon>
    </lineage>
</organism>
<dbReference type="EMBL" id="AP024601">
    <property type="protein sequence ID" value="BCU82391.1"/>
    <property type="molecule type" value="Genomic_DNA"/>
</dbReference>
<keyword evidence="4" id="KW-1185">Reference proteome</keyword>
<dbReference type="InterPro" id="IPR002767">
    <property type="entry name" value="Thiamine_BP"/>
</dbReference>
<dbReference type="Proteomes" id="UP000677436">
    <property type="component" value="Chromosome"/>
</dbReference>
<sequence length="99" mass="10971">MPLMEISIVPVGTNTPSFSNMVKDVCSMVERSGLNYQITPTATVIEGDLERLMDVAQEIHRSSMQNGTNRVITQITIDDRRDQPISLESQVAKVNGDVH</sequence>
<dbReference type="PANTHER" id="PTHR33777">
    <property type="entry name" value="UPF0045 PROTEIN ECM15"/>
    <property type="match status" value="1"/>
</dbReference>
<protein>
    <submittedName>
        <fullName evidence="3">UPF0045 protein YqgV</fullName>
    </submittedName>
</protein>
<gene>
    <name evidence="3" type="primary">yqgV</name>
    <name evidence="3" type="ORF">JIR001_21740</name>
</gene>
<accession>A0A8D5UFB3</accession>
<dbReference type="RefSeq" id="WP_212772733.1">
    <property type="nucleotide sequence ID" value="NZ_AP024601.1"/>
</dbReference>
<evidence type="ECO:0000256" key="1">
    <source>
        <dbReference type="ARBA" id="ARBA00010272"/>
    </source>
</evidence>
<feature type="domain" description="Thiamine-binding protein" evidence="2">
    <location>
        <begin position="4"/>
        <end position="94"/>
    </location>
</feature>
<proteinExistence type="inferred from homology"/>
<evidence type="ECO:0000259" key="2">
    <source>
        <dbReference type="Pfam" id="PF01910"/>
    </source>
</evidence>
<evidence type="ECO:0000313" key="3">
    <source>
        <dbReference type="EMBL" id="BCU82391.1"/>
    </source>
</evidence>
<dbReference type="InterPro" id="IPR051614">
    <property type="entry name" value="UPF0045_domain"/>
</dbReference>
<dbReference type="NCBIfam" id="TIGR00106">
    <property type="entry name" value="MTH1187 family thiamine-binding protein"/>
    <property type="match status" value="1"/>
</dbReference>
<dbReference type="Pfam" id="PF01910">
    <property type="entry name" value="Thiamine_BP"/>
    <property type="match status" value="1"/>
</dbReference>
<dbReference type="Gene3D" id="3.30.70.930">
    <property type="match status" value="1"/>
</dbReference>
<dbReference type="KEGG" id="pabs:JIR001_21740"/>
<evidence type="ECO:0000313" key="4">
    <source>
        <dbReference type="Proteomes" id="UP000677436"/>
    </source>
</evidence>
<dbReference type="InterPro" id="IPR029756">
    <property type="entry name" value="MTH1187/YkoF-like"/>
</dbReference>
<dbReference type="PANTHER" id="PTHR33777:SF1">
    <property type="entry name" value="UPF0045 PROTEIN ECM15"/>
    <property type="match status" value="1"/>
</dbReference>
<dbReference type="AlphaFoldDB" id="A0A8D5UFB3"/>
<comment type="similarity">
    <text evidence="1">Belongs to the UPF0045 family.</text>
</comment>
<name>A0A8D5UFB3_9BACL</name>